<dbReference type="InterPro" id="IPR001131">
    <property type="entry name" value="Peptidase_M24B_aminopep-P_CS"/>
</dbReference>
<sequence length="355" mass="38413">MNQIEQLKNLFPELFIDAFLITDEINMQYLTNFSLTQGDGCVLVTASETYIITDARFEEALNETNLGDVKVRIIRDYFGAVNTLCGALGLETIGIEDTVSLRIYDALVDQLDADIDAMDDVIETLRSVKSSSEIMRLTASAELSSAGFEYLTQAIHVGMSELEVANLLDAWMKQQGAQKSSFDTIVASGINAAKPHATASDKIIQSGDSVVLDFGYFLDNYTSDITRTVVMGEASEQIKEIYGVVLAASQAVITTAKAGANGQELDAAGRNIIDQAGYSQQFNHGMGHGIGMSVHELPASYGPNSSLKLKSNQIITVEPGIYLPNLGGVRIEDDILITENGHEVLTTANKELLIL</sequence>
<evidence type="ECO:0000259" key="5">
    <source>
        <dbReference type="Pfam" id="PF01321"/>
    </source>
</evidence>
<dbReference type="GO" id="GO:0004177">
    <property type="term" value="F:aminopeptidase activity"/>
    <property type="evidence" value="ECO:0007669"/>
    <property type="project" value="UniProtKB-KW"/>
</dbReference>
<dbReference type="PROSITE" id="PS00491">
    <property type="entry name" value="PROLINE_PEPTIDASE"/>
    <property type="match status" value="1"/>
</dbReference>
<dbReference type="InterPro" id="IPR000587">
    <property type="entry name" value="Creatinase_N"/>
</dbReference>
<organism evidence="6 7">
    <name type="scientific">Paucilactobacillus nenjiangensis</name>
    <dbReference type="NCBI Taxonomy" id="1296540"/>
    <lineage>
        <taxon>Bacteria</taxon>
        <taxon>Bacillati</taxon>
        <taxon>Bacillota</taxon>
        <taxon>Bacilli</taxon>
        <taxon>Lactobacillales</taxon>
        <taxon>Lactobacillaceae</taxon>
        <taxon>Paucilactobacillus</taxon>
    </lineage>
</organism>
<dbReference type="AlphaFoldDB" id="A0A5P1X0I9"/>
<keyword evidence="6" id="KW-0031">Aminopeptidase</keyword>
<dbReference type="OrthoDB" id="9806388at2"/>
<evidence type="ECO:0000256" key="1">
    <source>
        <dbReference type="ARBA" id="ARBA00022723"/>
    </source>
</evidence>
<dbReference type="Proteomes" id="UP000325295">
    <property type="component" value="Chromosome"/>
</dbReference>
<dbReference type="InterPro" id="IPR050659">
    <property type="entry name" value="Peptidase_M24B"/>
</dbReference>
<dbReference type="Pfam" id="PF01321">
    <property type="entry name" value="Creatinase_N"/>
    <property type="match status" value="1"/>
</dbReference>
<dbReference type="GO" id="GO:0046872">
    <property type="term" value="F:metal ion binding"/>
    <property type="evidence" value="ECO:0007669"/>
    <property type="project" value="UniProtKB-KW"/>
</dbReference>
<evidence type="ECO:0000256" key="2">
    <source>
        <dbReference type="ARBA" id="ARBA00022801"/>
    </source>
</evidence>
<name>A0A5P1X0I9_9LACO</name>
<dbReference type="Pfam" id="PF00557">
    <property type="entry name" value="Peptidase_M24"/>
    <property type="match status" value="1"/>
</dbReference>
<dbReference type="InterPro" id="IPR000994">
    <property type="entry name" value="Pept_M24"/>
</dbReference>
<accession>A0A5P1X0I9</accession>
<protein>
    <submittedName>
        <fullName evidence="6">Aminopeptidase P family protein</fullName>
    </submittedName>
</protein>
<comment type="similarity">
    <text evidence="3">Belongs to the peptidase M24B family.</text>
</comment>
<dbReference type="CDD" id="cd01092">
    <property type="entry name" value="APP-like"/>
    <property type="match status" value="1"/>
</dbReference>
<feature type="domain" description="Peptidase M24" evidence="4">
    <location>
        <begin position="137"/>
        <end position="339"/>
    </location>
</feature>
<dbReference type="KEGG" id="lnn:F0161_05380"/>
<dbReference type="RefSeq" id="WP_150203939.1">
    <property type="nucleotide sequence ID" value="NZ_CP043939.1"/>
</dbReference>
<dbReference type="SUPFAM" id="SSF53092">
    <property type="entry name" value="Creatinase/prolidase N-terminal domain"/>
    <property type="match status" value="1"/>
</dbReference>
<dbReference type="Gene3D" id="3.40.350.10">
    <property type="entry name" value="Creatinase/prolidase N-terminal domain"/>
    <property type="match status" value="1"/>
</dbReference>
<evidence type="ECO:0000256" key="3">
    <source>
        <dbReference type="RuleBase" id="RU000590"/>
    </source>
</evidence>
<keyword evidence="7" id="KW-1185">Reference proteome</keyword>
<dbReference type="EMBL" id="CP043939">
    <property type="protein sequence ID" value="QER67336.1"/>
    <property type="molecule type" value="Genomic_DNA"/>
</dbReference>
<dbReference type="PANTHER" id="PTHR46112:SF8">
    <property type="entry name" value="CYTOPLASMIC PEPTIDASE PEPQ-RELATED"/>
    <property type="match status" value="1"/>
</dbReference>
<keyword evidence="6" id="KW-0645">Protease</keyword>
<evidence type="ECO:0000313" key="7">
    <source>
        <dbReference type="Proteomes" id="UP000325295"/>
    </source>
</evidence>
<dbReference type="SUPFAM" id="SSF55920">
    <property type="entry name" value="Creatinase/aminopeptidase"/>
    <property type="match status" value="1"/>
</dbReference>
<evidence type="ECO:0000313" key="6">
    <source>
        <dbReference type="EMBL" id="QER67336.1"/>
    </source>
</evidence>
<dbReference type="PANTHER" id="PTHR46112">
    <property type="entry name" value="AMINOPEPTIDASE"/>
    <property type="match status" value="1"/>
</dbReference>
<dbReference type="Gene3D" id="3.90.230.10">
    <property type="entry name" value="Creatinase/methionine aminopeptidase superfamily"/>
    <property type="match status" value="1"/>
</dbReference>
<keyword evidence="2" id="KW-0378">Hydrolase</keyword>
<dbReference type="InterPro" id="IPR036005">
    <property type="entry name" value="Creatinase/aminopeptidase-like"/>
</dbReference>
<keyword evidence="1 3" id="KW-0479">Metal-binding</keyword>
<reference evidence="6 7" key="1">
    <citation type="submission" date="2019-09" db="EMBL/GenBank/DDBJ databases">
        <title>Complete Genome Sequence of Lactobacillus nenjiangensis SH-Y15, isolated from sauerkraut.</title>
        <authorList>
            <person name="Yang H."/>
        </authorList>
    </citation>
    <scope>NUCLEOTIDE SEQUENCE [LARGE SCALE GENOMIC DNA]</scope>
    <source>
        <strain evidence="6 7">SH-Y15</strain>
    </source>
</reference>
<gene>
    <name evidence="6" type="ORF">F0161_05380</name>
</gene>
<feature type="domain" description="Creatinase N-terminal" evidence="5">
    <location>
        <begin position="4"/>
        <end position="128"/>
    </location>
</feature>
<proteinExistence type="inferred from homology"/>
<evidence type="ECO:0000259" key="4">
    <source>
        <dbReference type="Pfam" id="PF00557"/>
    </source>
</evidence>
<dbReference type="InterPro" id="IPR029149">
    <property type="entry name" value="Creatin/AminoP/Spt16_N"/>
</dbReference>